<organism evidence="2 3">
    <name type="scientific">Olpidium bornovanus</name>
    <dbReference type="NCBI Taxonomy" id="278681"/>
    <lineage>
        <taxon>Eukaryota</taxon>
        <taxon>Fungi</taxon>
        <taxon>Fungi incertae sedis</taxon>
        <taxon>Olpidiomycota</taxon>
        <taxon>Olpidiomycotina</taxon>
        <taxon>Olpidiomycetes</taxon>
        <taxon>Olpidiales</taxon>
        <taxon>Olpidiaceae</taxon>
        <taxon>Olpidium</taxon>
    </lineage>
</organism>
<protein>
    <submittedName>
        <fullName evidence="2">Uncharacterized protein</fullName>
    </submittedName>
</protein>
<evidence type="ECO:0000313" key="2">
    <source>
        <dbReference type="EMBL" id="KAG5461402.1"/>
    </source>
</evidence>
<evidence type="ECO:0000256" key="1">
    <source>
        <dbReference type="SAM" id="MobiDB-lite"/>
    </source>
</evidence>
<accession>A0A8H7ZY78</accession>
<keyword evidence="3" id="KW-1185">Reference proteome</keyword>
<feature type="region of interest" description="Disordered" evidence="1">
    <location>
        <begin position="1"/>
        <end position="21"/>
    </location>
</feature>
<dbReference type="EMBL" id="JAEFCI010003715">
    <property type="protein sequence ID" value="KAG5461402.1"/>
    <property type="molecule type" value="Genomic_DNA"/>
</dbReference>
<evidence type="ECO:0000313" key="3">
    <source>
        <dbReference type="Proteomes" id="UP000673691"/>
    </source>
</evidence>
<feature type="compositionally biased region" description="Basic residues" evidence="1">
    <location>
        <begin position="122"/>
        <end position="133"/>
    </location>
</feature>
<dbReference type="AlphaFoldDB" id="A0A8H7ZY78"/>
<proteinExistence type="predicted"/>
<gene>
    <name evidence="2" type="ORF">BJ554DRAFT_6413</name>
</gene>
<feature type="region of interest" description="Disordered" evidence="1">
    <location>
        <begin position="114"/>
        <end position="133"/>
    </location>
</feature>
<dbReference type="Proteomes" id="UP000673691">
    <property type="component" value="Unassembled WGS sequence"/>
</dbReference>
<name>A0A8H7ZY78_9FUNG</name>
<comment type="caution">
    <text evidence="2">The sequence shown here is derived from an EMBL/GenBank/DDBJ whole genome shotgun (WGS) entry which is preliminary data.</text>
</comment>
<reference evidence="2 3" key="1">
    <citation type="journal article" name="Sci. Rep.">
        <title>Genome-scale phylogenetic analyses confirm Olpidium as the closest living zoosporic fungus to the non-flagellated, terrestrial fungi.</title>
        <authorList>
            <person name="Chang Y."/>
            <person name="Rochon D."/>
            <person name="Sekimoto S."/>
            <person name="Wang Y."/>
            <person name="Chovatia M."/>
            <person name="Sandor L."/>
            <person name="Salamov A."/>
            <person name="Grigoriev I.V."/>
            <person name="Stajich J.E."/>
            <person name="Spatafora J.W."/>
        </authorList>
    </citation>
    <scope>NUCLEOTIDE SEQUENCE [LARGE SCALE GENOMIC DNA]</scope>
    <source>
        <strain evidence="2">S191</strain>
    </source>
</reference>
<sequence length="133" mass="15074">MERYRRAPRLAGTPDSPHVPGHRATARLALSRFTANLEEGHYWPALKTLRGPPPPPLLRTTFSGWRRRCALAPYPDGGMTQRSFSARRPPVQDRFVARRRALPEESLPVATVRRSNVSRGRNAQKIKTKTALR</sequence>